<comment type="caution">
    <text evidence="1">The sequence shown here is derived from an EMBL/GenBank/DDBJ whole genome shotgun (WGS) entry which is preliminary data.</text>
</comment>
<evidence type="ECO:0000313" key="1">
    <source>
        <dbReference type="EMBL" id="KAK9701275.1"/>
    </source>
</evidence>
<accession>A0AAW1JD47</accession>
<dbReference type="EMBL" id="JASPKY010000417">
    <property type="protein sequence ID" value="KAK9701275.1"/>
    <property type="molecule type" value="Genomic_DNA"/>
</dbReference>
<sequence length="98" mass="11200">MGIAGWISTMQSFSVPILNQLIYNTFVLRRLVAFLLTRVSPAMNTKRRQEKQVALDRNRHDNVSATNKSNKDHIAIRCTPSHIFRCGTQIPITVFRTS</sequence>
<proteinExistence type="predicted"/>
<name>A0AAW1JD47_POPJA</name>
<evidence type="ECO:0000313" key="2">
    <source>
        <dbReference type="Proteomes" id="UP001458880"/>
    </source>
</evidence>
<reference evidence="1 2" key="1">
    <citation type="journal article" date="2024" name="BMC Genomics">
        <title>De novo assembly and annotation of Popillia japonica's genome with initial clues to its potential as an invasive pest.</title>
        <authorList>
            <person name="Cucini C."/>
            <person name="Boschi S."/>
            <person name="Funari R."/>
            <person name="Cardaioli E."/>
            <person name="Iannotti N."/>
            <person name="Marturano G."/>
            <person name="Paoli F."/>
            <person name="Bruttini M."/>
            <person name="Carapelli A."/>
            <person name="Frati F."/>
            <person name="Nardi F."/>
        </authorList>
    </citation>
    <scope>NUCLEOTIDE SEQUENCE [LARGE SCALE GENOMIC DNA]</scope>
    <source>
        <strain evidence="1">DMR45628</strain>
    </source>
</reference>
<organism evidence="1 2">
    <name type="scientific">Popillia japonica</name>
    <name type="common">Japanese beetle</name>
    <dbReference type="NCBI Taxonomy" id="7064"/>
    <lineage>
        <taxon>Eukaryota</taxon>
        <taxon>Metazoa</taxon>
        <taxon>Ecdysozoa</taxon>
        <taxon>Arthropoda</taxon>
        <taxon>Hexapoda</taxon>
        <taxon>Insecta</taxon>
        <taxon>Pterygota</taxon>
        <taxon>Neoptera</taxon>
        <taxon>Endopterygota</taxon>
        <taxon>Coleoptera</taxon>
        <taxon>Polyphaga</taxon>
        <taxon>Scarabaeiformia</taxon>
        <taxon>Scarabaeidae</taxon>
        <taxon>Rutelinae</taxon>
        <taxon>Popillia</taxon>
    </lineage>
</organism>
<dbReference type="Proteomes" id="UP001458880">
    <property type="component" value="Unassembled WGS sequence"/>
</dbReference>
<protein>
    <recommendedName>
        <fullName evidence="3">Secreted protein</fullName>
    </recommendedName>
</protein>
<evidence type="ECO:0008006" key="3">
    <source>
        <dbReference type="Google" id="ProtNLM"/>
    </source>
</evidence>
<gene>
    <name evidence="1" type="ORF">QE152_g30711</name>
</gene>
<keyword evidence="2" id="KW-1185">Reference proteome</keyword>
<dbReference type="AlphaFoldDB" id="A0AAW1JD47"/>